<dbReference type="Pfam" id="PF11927">
    <property type="entry name" value="HODM_asu-like"/>
    <property type="match status" value="1"/>
</dbReference>
<dbReference type="InterPro" id="IPR021848">
    <property type="entry name" value="HODM_asu-like"/>
</dbReference>
<keyword evidence="4" id="KW-1185">Reference proteome</keyword>
<feature type="compositionally biased region" description="Basic and acidic residues" evidence="1">
    <location>
        <begin position="33"/>
        <end position="46"/>
    </location>
</feature>
<feature type="region of interest" description="Disordered" evidence="1">
    <location>
        <begin position="32"/>
        <end position="68"/>
    </location>
</feature>
<keyword evidence="2" id="KW-0812">Transmembrane</keyword>
<dbReference type="AlphaFoldDB" id="A0AAN6NBS3"/>
<evidence type="ECO:0000313" key="3">
    <source>
        <dbReference type="EMBL" id="KAK3940872.1"/>
    </source>
</evidence>
<evidence type="ECO:0000313" key="4">
    <source>
        <dbReference type="Proteomes" id="UP001303473"/>
    </source>
</evidence>
<sequence>MTLVEILVVLAIAAVVAGCRIGLLQHRTHAHRANNDKNNDASEKGRLLQSAPDPSDKKAAAEKTSPSTHVEIESMPDTFNWETTTPLKLRPFKPRYHITMGLQTDTPSNLIVIDRNYRDRVLSRHDILGSEPRTFGVLPSFNDSPVIVRDAVHELYTYLLRDYLPARYPSMFHTTESVFHNTVTGTHYPLMNHHDLDPLQTLKVIGETVEDDMFLLLQQDNPTPGSEGAGGEGGEHTAVAFVCCHPAGFDPSEKLGKLLKDVHGPVPAYEKIGPSMERYFARLEAGKPVKRVNWSVQTHGRLFAPTGNHVYEGDAVQVDEDINPNDANLRVELQTLTRVPGNTRAILFSFKTYLYPLTDIKTEGLGPQLADAIEGLKEGNAPGMWVYKGGVRWGKAVCEFLRS</sequence>
<evidence type="ECO:0000256" key="1">
    <source>
        <dbReference type="SAM" id="MobiDB-lite"/>
    </source>
</evidence>
<dbReference type="EMBL" id="MU853790">
    <property type="protein sequence ID" value="KAK3940872.1"/>
    <property type="molecule type" value="Genomic_DNA"/>
</dbReference>
<keyword evidence="2" id="KW-1133">Transmembrane helix</keyword>
<comment type="caution">
    <text evidence="3">The sequence shown here is derived from an EMBL/GenBank/DDBJ whole genome shotgun (WGS) entry which is preliminary data.</text>
</comment>
<organism evidence="3 4">
    <name type="scientific">Diplogelasinospora grovesii</name>
    <dbReference type="NCBI Taxonomy" id="303347"/>
    <lineage>
        <taxon>Eukaryota</taxon>
        <taxon>Fungi</taxon>
        <taxon>Dikarya</taxon>
        <taxon>Ascomycota</taxon>
        <taxon>Pezizomycotina</taxon>
        <taxon>Sordariomycetes</taxon>
        <taxon>Sordariomycetidae</taxon>
        <taxon>Sordariales</taxon>
        <taxon>Diplogelasinosporaceae</taxon>
        <taxon>Diplogelasinospora</taxon>
    </lineage>
</organism>
<dbReference type="Proteomes" id="UP001303473">
    <property type="component" value="Unassembled WGS sequence"/>
</dbReference>
<keyword evidence="2" id="KW-0472">Membrane</keyword>
<protein>
    <submittedName>
        <fullName evidence="3">Hrq family protein 2</fullName>
    </submittedName>
</protein>
<reference evidence="4" key="1">
    <citation type="journal article" date="2023" name="Mol. Phylogenet. Evol.">
        <title>Genome-scale phylogeny and comparative genomics of the fungal order Sordariales.</title>
        <authorList>
            <person name="Hensen N."/>
            <person name="Bonometti L."/>
            <person name="Westerberg I."/>
            <person name="Brannstrom I.O."/>
            <person name="Guillou S."/>
            <person name="Cros-Aarteil S."/>
            <person name="Calhoun S."/>
            <person name="Haridas S."/>
            <person name="Kuo A."/>
            <person name="Mondo S."/>
            <person name="Pangilinan J."/>
            <person name="Riley R."/>
            <person name="LaButti K."/>
            <person name="Andreopoulos B."/>
            <person name="Lipzen A."/>
            <person name="Chen C."/>
            <person name="Yan M."/>
            <person name="Daum C."/>
            <person name="Ng V."/>
            <person name="Clum A."/>
            <person name="Steindorff A."/>
            <person name="Ohm R.A."/>
            <person name="Martin F."/>
            <person name="Silar P."/>
            <person name="Natvig D.O."/>
            <person name="Lalanne C."/>
            <person name="Gautier V."/>
            <person name="Ament-Velasquez S.L."/>
            <person name="Kruys A."/>
            <person name="Hutchinson M.I."/>
            <person name="Powell A.J."/>
            <person name="Barry K."/>
            <person name="Miller A.N."/>
            <person name="Grigoriev I.V."/>
            <person name="Debuchy R."/>
            <person name="Gladieux P."/>
            <person name="Hiltunen Thoren M."/>
            <person name="Johannesson H."/>
        </authorList>
    </citation>
    <scope>NUCLEOTIDE SEQUENCE [LARGE SCALE GENOMIC DNA]</scope>
    <source>
        <strain evidence="4">CBS 340.73</strain>
    </source>
</reference>
<evidence type="ECO:0000256" key="2">
    <source>
        <dbReference type="SAM" id="Phobius"/>
    </source>
</evidence>
<proteinExistence type="predicted"/>
<feature type="transmembrane region" description="Helical" evidence="2">
    <location>
        <begin position="6"/>
        <end position="23"/>
    </location>
</feature>
<name>A0AAN6NBS3_9PEZI</name>
<gene>
    <name evidence="3" type="ORF">QBC46DRAFT_112430</name>
</gene>
<accession>A0AAN6NBS3</accession>